<organism evidence="2 4">
    <name type="scientific">Legionella adelaidensis</name>
    <dbReference type="NCBI Taxonomy" id="45056"/>
    <lineage>
        <taxon>Bacteria</taxon>
        <taxon>Pseudomonadati</taxon>
        <taxon>Pseudomonadota</taxon>
        <taxon>Gammaproteobacteria</taxon>
        <taxon>Legionellales</taxon>
        <taxon>Legionellaceae</taxon>
        <taxon>Legionella</taxon>
    </lineage>
</organism>
<dbReference type="PANTHER" id="PTHR33747:SF1">
    <property type="entry name" value="ADENYLATE CYCLASE-ASSOCIATED CAP C-TERMINAL DOMAIN-CONTAINING PROTEIN"/>
    <property type="match status" value="1"/>
</dbReference>
<dbReference type="Pfam" id="PF02810">
    <property type="entry name" value="SEC-C"/>
    <property type="match status" value="1"/>
</dbReference>
<dbReference type="InterPro" id="IPR004027">
    <property type="entry name" value="SEC_C_motif"/>
</dbReference>
<dbReference type="Pfam" id="PF17775">
    <property type="entry name" value="YchJ_M-like"/>
    <property type="match status" value="1"/>
</dbReference>
<reference evidence="3 5" key="2">
    <citation type="submission" date="2018-12" db="EMBL/GenBank/DDBJ databases">
        <authorList>
            <consortium name="Pathogen Informatics"/>
        </authorList>
    </citation>
    <scope>NUCLEOTIDE SEQUENCE [LARGE SCALE GENOMIC DNA]</scope>
    <source>
        <strain evidence="3 5">NCTC12735</strain>
        <plasmid evidence="5">13</plasmid>
    </source>
</reference>
<dbReference type="EMBL" id="LNKA01000010">
    <property type="protein sequence ID" value="KTC65051.1"/>
    <property type="molecule type" value="Genomic_DNA"/>
</dbReference>
<keyword evidence="4" id="KW-1185">Reference proteome</keyword>
<proteinExistence type="predicted"/>
<evidence type="ECO:0000313" key="3">
    <source>
        <dbReference type="EMBL" id="VEH85430.1"/>
    </source>
</evidence>
<dbReference type="EMBL" id="LR134422">
    <property type="protein sequence ID" value="VEH85430.1"/>
    <property type="molecule type" value="Genomic_DNA"/>
</dbReference>
<dbReference type="SUPFAM" id="SSF54427">
    <property type="entry name" value="NTF2-like"/>
    <property type="match status" value="1"/>
</dbReference>
<dbReference type="Gene3D" id="3.10.450.50">
    <property type="match status" value="1"/>
</dbReference>
<dbReference type="InterPro" id="IPR048469">
    <property type="entry name" value="YchJ-like_M"/>
</dbReference>
<evidence type="ECO:0000259" key="1">
    <source>
        <dbReference type="Pfam" id="PF17775"/>
    </source>
</evidence>
<evidence type="ECO:0000313" key="5">
    <source>
        <dbReference type="Proteomes" id="UP000281170"/>
    </source>
</evidence>
<dbReference type="InterPro" id="IPR032710">
    <property type="entry name" value="NTF2-like_dom_sf"/>
</dbReference>
<dbReference type="Proteomes" id="UP000054859">
    <property type="component" value="Unassembled WGS sequence"/>
</dbReference>
<keyword evidence="3" id="KW-0614">Plasmid</keyword>
<dbReference type="NCBIfam" id="NF002486">
    <property type="entry name" value="PRK01752.1"/>
    <property type="match status" value="1"/>
</dbReference>
<gene>
    <name evidence="3" type="primary">ychJ</name>
    <name evidence="2" type="ORF">Lade_1574</name>
    <name evidence="3" type="ORF">NCTC12735_01060</name>
</gene>
<evidence type="ECO:0000313" key="4">
    <source>
        <dbReference type="Proteomes" id="UP000054859"/>
    </source>
</evidence>
<dbReference type="AlphaFoldDB" id="A0A0W0R250"/>
<geneLocation type="plasmid" evidence="3 5">
    <name>13</name>
</geneLocation>
<accession>A0A0W0R250</accession>
<dbReference type="PATRIC" id="fig|45056.6.peg.1624"/>
<feature type="domain" description="YchJ-like middle NTF2-like" evidence="1">
    <location>
        <begin position="31"/>
        <end position="128"/>
    </location>
</feature>
<protein>
    <submittedName>
        <fullName evidence="2">Putative SEC-C motif domain protein</fullName>
    </submittedName>
</protein>
<sequence length="161" mass="18358">MLNSMIKCPCNLEIYANCCEPYHTGKSLPQTPAALMRSRYSAYALANIEYIKQTMTGKPLKEFNEKEAKAWATSVTWQGLEVKEEKIINSNLGYVEFIAQFSTANKLQTLHEVSEFHRIEGRWFYVGGTYPKPKKKILQPISRNGPCPCGSEKKYKNCHGK</sequence>
<evidence type="ECO:0000313" key="2">
    <source>
        <dbReference type="EMBL" id="KTC65051.1"/>
    </source>
</evidence>
<dbReference type="STRING" id="45056.Lade_1574"/>
<dbReference type="Proteomes" id="UP000281170">
    <property type="component" value="Plasmid 13"/>
</dbReference>
<reference evidence="2 4" key="1">
    <citation type="submission" date="2015-11" db="EMBL/GenBank/DDBJ databases">
        <title>Identification of large and diverse effector repertoires of 38 Legionella species.</title>
        <authorList>
            <person name="Burstein D."/>
            <person name="Amaro F."/>
            <person name="Zusman T."/>
            <person name="Lifshitz Z."/>
            <person name="Cohen O."/>
            <person name="Gilbert J.A."/>
            <person name="Pupko T."/>
            <person name="Shuman H.A."/>
            <person name="Segal G."/>
        </authorList>
    </citation>
    <scope>NUCLEOTIDE SEQUENCE [LARGE SCALE GENOMIC DNA]</scope>
    <source>
        <strain evidence="2 4">1762-AUS-E</strain>
    </source>
</reference>
<dbReference type="PANTHER" id="PTHR33747">
    <property type="entry name" value="UPF0225 PROTEIN SCO1677"/>
    <property type="match status" value="1"/>
</dbReference>
<dbReference type="KEGG" id="ladl:NCTC12735_01060"/>
<dbReference type="SUPFAM" id="SSF103642">
    <property type="entry name" value="Sec-C motif"/>
    <property type="match status" value="1"/>
</dbReference>
<name>A0A0W0R250_9GAMM</name>